<evidence type="ECO:0000313" key="1">
    <source>
        <dbReference type="EMBL" id="PSR57226.1"/>
    </source>
</evidence>
<comment type="caution">
    <text evidence="1">The sequence shown here is derived from an EMBL/GenBank/DDBJ whole genome shotgun (WGS) entry which is preliminary data.</text>
</comment>
<reference evidence="1 2" key="1">
    <citation type="submission" date="2018-03" db="EMBL/GenBank/DDBJ databases">
        <title>Adhaeribacter sp. HMF7605 Genome sequencing and assembly.</title>
        <authorList>
            <person name="Kang H."/>
            <person name="Kang J."/>
            <person name="Cha I."/>
            <person name="Kim H."/>
            <person name="Joh K."/>
        </authorList>
    </citation>
    <scope>NUCLEOTIDE SEQUENCE [LARGE SCALE GENOMIC DNA]</scope>
    <source>
        <strain evidence="1 2">HMF7605</strain>
    </source>
</reference>
<dbReference type="InterPro" id="IPR021345">
    <property type="entry name" value="DUF2961"/>
</dbReference>
<proteinExistence type="predicted"/>
<dbReference type="Gene3D" id="2.60.120.1390">
    <property type="match status" value="2"/>
</dbReference>
<dbReference type="EMBL" id="PYFT01000001">
    <property type="protein sequence ID" value="PSR57226.1"/>
    <property type="molecule type" value="Genomic_DNA"/>
</dbReference>
<name>A0A2T2YP14_9BACT</name>
<evidence type="ECO:0000313" key="2">
    <source>
        <dbReference type="Proteomes" id="UP000240357"/>
    </source>
</evidence>
<sequence length="494" mass="56117">MVSVESGTIFPKPYYSSKQLTSYDRRSIPGHNAWHSNDDWSGFIRYEENNGRLEKVLFDEEGPGAITRIITTGGAANARLRIYFDEAKEAQIVIPSFDISKMPIQIPPGMIYRHEHYKTHQGSSFYYPIPYAKRCKITVDNVSKWYVYHVNFRQYDPATKVETFSIQNALALHSKADSIGKILQAPPQYAGKEFVSKSRLLPGKTVELFLPGAFQAIRSLNFHITDYNKTTYGQLMRGLIVSISFDGVETVRAPFSDFSGAGMGAPKVDSWFLCADGVGNVTLRFTMPYKKEAKIQLLNITEVETSAQIKARISDWTWKENTLYFHASWRQENGLETNKGFDYNMATLTGRGIFKGDVLSLYNHSTRWYGEGDEHIWVDQESFPSHFGCGTEDYYNTTYAPIHVYHNAFGGAPREDDEASRGFNTFVRTRNLDVIPFHESLKFEFELISWDGGKVDYSSTVYWYGDLDSKSTNASPDAAALYVLPTPIYTSKIE</sequence>
<protein>
    <recommendedName>
        <fullName evidence="3">DUF2961 domain-containing protein</fullName>
    </recommendedName>
</protein>
<evidence type="ECO:0008006" key="3">
    <source>
        <dbReference type="Google" id="ProtNLM"/>
    </source>
</evidence>
<organism evidence="1 2">
    <name type="scientific">Adhaeribacter arboris</name>
    <dbReference type="NCBI Taxonomy" id="2072846"/>
    <lineage>
        <taxon>Bacteria</taxon>
        <taxon>Pseudomonadati</taxon>
        <taxon>Bacteroidota</taxon>
        <taxon>Cytophagia</taxon>
        <taxon>Cytophagales</taxon>
        <taxon>Hymenobacteraceae</taxon>
        <taxon>Adhaeribacter</taxon>
    </lineage>
</organism>
<dbReference type="AlphaFoldDB" id="A0A2T2YP14"/>
<dbReference type="OrthoDB" id="2518538at2"/>
<dbReference type="Proteomes" id="UP000240357">
    <property type="component" value="Unassembled WGS sequence"/>
</dbReference>
<dbReference type="Pfam" id="PF11175">
    <property type="entry name" value="DUF2961"/>
    <property type="match status" value="1"/>
</dbReference>
<keyword evidence="2" id="KW-1185">Reference proteome</keyword>
<gene>
    <name evidence="1" type="ORF">AHMF7605_08390</name>
</gene>
<accession>A0A2T2YP14</accession>